<feature type="compositionally biased region" description="Polar residues" evidence="1">
    <location>
        <begin position="387"/>
        <end position="421"/>
    </location>
</feature>
<dbReference type="Gene3D" id="2.170.140.10">
    <property type="entry name" value="Chitin binding domain"/>
    <property type="match status" value="2"/>
</dbReference>
<dbReference type="OrthoDB" id="6069075at2759"/>
<feature type="compositionally biased region" description="Polar residues" evidence="1">
    <location>
        <begin position="745"/>
        <end position="759"/>
    </location>
</feature>
<feature type="compositionally biased region" description="Pro residues" evidence="1">
    <location>
        <begin position="678"/>
        <end position="689"/>
    </location>
</feature>
<feature type="compositionally biased region" description="Polar residues" evidence="1">
    <location>
        <begin position="298"/>
        <end position="321"/>
    </location>
</feature>
<dbReference type="PRINTS" id="PR01217">
    <property type="entry name" value="PRICHEXTENSN"/>
</dbReference>
<dbReference type="SUPFAM" id="SSF57625">
    <property type="entry name" value="Invertebrate chitin-binding proteins"/>
    <property type="match status" value="2"/>
</dbReference>
<dbReference type="PROSITE" id="PS51257">
    <property type="entry name" value="PROKAR_LIPOPROTEIN"/>
    <property type="match status" value="1"/>
</dbReference>
<dbReference type="GO" id="GO:0005576">
    <property type="term" value="C:extracellular region"/>
    <property type="evidence" value="ECO:0007669"/>
    <property type="project" value="InterPro"/>
</dbReference>
<feature type="region of interest" description="Disordered" evidence="1">
    <location>
        <begin position="293"/>
        <end position="790"/>
    </location>
</feature>
<dbReference type="InterPro" id="IPR002557">
    <property type="entry name" value="Chitin-bd_dom"/>
</dbReference>
<dbReference type="SMART" id="SM00494">
    <property type="entry name" value="ChtBD2"/>
    <property type="match status" value="2"/>
</dbReference>
<feature type="region of interest" description="Disordered" evidence="1">
    <location>
        <begin position="77"/>
        <end position="111"/>
    </location>
</feature>
<evidence type="ECO:0000256" key="2">
    <source>
        <dbReference type="SAM" id="SignalP"/>
    </source>
</evidence>
<protein>
    <submittedName>
        <fullName evidence="5">Extensin-like</fullName>
    </submittedName>
</protein>
<reference evidence="5" key="1">
    <citation type="submission" date="2025-08" db="UniProtKB">
        <authorList>
            <consortium name="RefSeq"/>
        </authorList>
    </citation>
    <scope>IDENTIFICATION</scope>
    <source>
        <tissue evidence="5">Whole sample</tissue>
    </source>
</reference>
<evidence type="ECO:0000256" key="1">
    <source>
        <dbReference type="SAM" id="MobiDB-lite"/>
    </source>
</evidence>
<keyword evidence="4" id="KW-1185">Reference proteome</keyword>
<dbReference type="InterPro" id="IPR036508">
    <property type="entry name" value="Chitin-bd_dom_sf"/>
</dbReference>
<organism evidence="4 5">
    <name type="scientific">Crassostrea virginica</name>
    <name type="common">Eastern oyster</name>
    <dbReference type="NCBI Taxonomy" id="6565"/>
    <lineage>
        <taxon>Eukaryota</taxon>
        <taxon>Metazoa</taxon>
        <taxon>Spiralia</taxon>
        <taxon>Lophotrochozoa</taxon>
        <taxon>Mollusca</taxon>
        <taxon>Bivalvia</taxon>
        <taxon>Autobranchia</taxon>
        <taxon>Pteriomorphia</taxon>
        <taxon>Ostreida</taxon>
        <taxon>Ostreoidea</taxon>
        <taxon>Ostreidae</taxon>
        <taxon>Crassostrea</taxon>
    </lineage>
</organism>
<dbReference type="Proteomes" id="UP000694844">
    <property type="component" value="Chromosome 8"/>
</dbReference>
<name>A0A8B8B0G3_CRAVI</name>
<keyword evidence="2" id="KW-0732">Signal</keyword>
<feature type="domain" description="Chitin-binding type-2" evidence="3">
    <location>
        <begin position="22"/>
        <end position="81"/>
    </location>
</feature>
<feature type="chain" id="PRO_5034191767" evidence="2">
    <location>
        <begin position="22"/>
        <end position="790"/>
    </location>
</feature>
<feature type="compositionally biased region" description="Pro residues" evidence="1">
    <location>
        <begin position="552"/>
        <end position="563"/>
    </location>
</feature>
<evidence type="ECO:0000259" key="3">
    <source>
        <dbReference type="PROSITE" id="PS50940"/>
    </source>
</evidence>
<dbReference type="Pfam" id="PF01607">
    <property type="entry name" value="CBM_14"/>
    <property type="match status" value="1"/>
</dbReference>
<dbReference type="AlphaFoldDB" id="A0A8B8B0G3"/>
<feature type="signal peptide" evidence="2">
    <location>
        <begin position="1"/>
        <end position="21"/>
    </location>
</feature>
<feature type="compositionally biased region" description="Polar residues" evidence="1">
    <location>
        <begin position="521"/>
        <end position="536"/>
    </location>
</feature>
<feature type="compositionally biased region" description="Low complexity" evidence="1">
    <location>
        <begin position="332"/>
        <end position="385"/>
    </location>
</feature>
<evidence type="ECO:0000313" key="4">
    <source>
        <dbReference type="Proteomes" id="UP000694844"/>
    </source>
</evidence>
<dbReference type="PROSITE" id="PS50940">
    <property type="entry name" value="CHIT_BIND_II"/>
    <property type="match status" value="2"/>
</dbReference>
<gene>
    <name evidence="5" type="primary">LOC111106495</name>
</gene>
<feature type="compositionally biased region" description="Pro residues" evidence="1">
    <location>
        <begin position="486"/>
        <end position="505"/>
    </location>
</feature>
<dbReference type="RefSeq" id="XP_022296905.1">
    <property type="nucleotide sequence ID" value="XM_022441197.1"/>
</dbReference>
<sequence length="790" mass="87470">MIRFGYLAFTLFSACFDVVFSQKPCDGVLGQQFRPDPSDCRVYYLCGQGKDWRLQCGPNTVWSQETGACVPVGSPEDTCTQSNKDPLPPTAPKGDPGARSPGTRHYSPFSESTWRPKCMLGSTKRFPHPTRCAQYYDCGSDPKEDWWGKHLRECPYPTVYDEKVGSCEYYTTVNCGARKMPLDPCDYLAHSCRNAHCSPCHIRYATCAGLPDGINVWRGREKTPFYVVCQAQRVAFHGRCINPEPGKRQIYDGDYHTCGRPVDFEMGLVQHMHRGEIGQSQIVKQIRHTQKVEKVVSEQASQPHSAAGQKQAQQPPSNPHVNQPKANPPPQQNANNNNHQPAAAAPKQQNTPPKTPAPHVNQPQNNQQKQAPSPPSNNAANSPPNQHTPHVNQPKTAAPQGNTQPPSGQQHTQAPVQSASHVNKPPPHPQAPAQHPAPPQQNYQPPAPPQQPYQQPPPPPHQPYQQPPPPQYGPPQGPPQSYGHPNTPPRVPHPQGPSPHVPPQPHINKPPVHQQRPPYAPSQNKSPTQNPNSLQSFIGEIQHKVMNQQPNVPQPHPNQPPQYPNVQQTHSTPGLQVVRAKAGRRPSMQHNVQPQVQPMPQMPPRQPPGYHQPAAPSYPHPNQQRQPAYPHVPQHPPSVPHRPPSPPVAGPPVPSGPNPAHHPNMPPTVQRPNTQRPYPVPQPQQPFPIPNRQHSPPAPAPQHPPQRMYPQPIPRAPPSHGPQPIQPRPIGPYPQPQLYNEPATIRQSIGPKSQGNNNHPDTKRYPVPPTQGTKKRREPARSLPIRPVRG</sequence>
<dbReference type="KEGG" id="cvn:111106495"/>
<evidence type="ECO:0000313" key="5">
    <source>
        <dbReference type="RefSeq" id="XP_022296905.1"/>
    </source>
</evidence>
<feature type="compositionally biased region" description="Pro residues" evidence="1">
    <location>
        <begin position="633"/>
        <end position="657"/>
    </location>
</feature>
<dbReference type="GeneID" id="111106495"/>
<feature type="compositionally biased region" description="Pro residues" evidence="1">
    <location>
        <begin position="424"/>
        <end position="478"/>
    </location>
</feature>
<accession>A0A8B8B0G3</accession>
<feature type="compositionally biased region" description="Pro residues" evidence="1">
    <location>
        <begin position="711"/>
        <end position="735"/>
    </location>
</feature>
<dbReference type="GO" id="GO:0008061">
    <property type="term" value="F:chitin binding"/>
    <property type="evidence" value="ECO:0007669"/>
    <property type="project" value="InterPro"/>
</dbReference>
<feature type="domain" description="Chitin-binding type-2" evidence="3">
    <location>
        <begin position="115"/>
        <end position="177"/>
    </location>
</feature>
<proteinExistence type="predicted"/>